<keyword evidence="2" id="KW-1185">Reference proteome</keyword>
<protein>
    <submittedName>
        <fullName evidence="1">Uncharacterized protein</fullName>
    </submittedName>
</protein>
<evidence type="ECO:0000313" key="2">
    <source>
        <dbReference type="Proteomes" id="UP000198929"/>
    </source>
</evidence>
<name>A0A1H9QLU8_9CORY</name>
<proteinExistence type="predicted"/>
<accession>A0A1H9QLU8</accession>
<dbReference type="RefSeq" id="WP_143063391.1">
    <property type="nucleotide sequence ID" value="NZ_CP047199.1"/>
</dbReference>
<evidence type="ECO:0000313" key="1">
    <source>
        <dbReference type="EMBL" id="SER61390.1"/>
    </source>
</evidence>
<dbReference type="STRING" id="1121357.SAMN05661109_00598"/>
<sequence>MLRNDSMVSVLYSAGKVFDNLRSGRLATEAFLRSGKTCGIASRADLQLLEDLKDAGHIVAQAKRAGLHPSAELVCAINAAMTRSVALHPGELRTLEQNSGVRTSYGDPIGHRR</sequence>
<gene>
    <name evidence="1" type="ORF">SAMN05661109_00598</name>
</gene>
<dbReference type="AlphaFoldDB" id="A0A1H9QLU8"/>
<reference evidence="2" key="1">
    <citation type="submission" date="2016-10" db="EMBL/GenBank/DDBJ databases">
        <authorList>
            <person name="Varghese N."/>
            <person name="Submissions S."/>
        </authorList>
    </citation>
    <scope>NUCLEOTIDE SEQUENCE [LARGE SCALE GENOMIC DNA]</scope>
    <source>
        <strain evidence="2">DSM 20524</strain>
    </source>
</reference>
<dbReference type="Proteomes" id="UP000198929">
    <property type="component" value="Unassembled WGS sequence"/>
</dbReference>
<organism evidence="1 2">
    <name type="scientific">Corynebacterium cystitidis DSM 20524</name>
    <dbReference type="NCBI Taxonomy" id="1121357"/>
    <lineage>
        <taxon>Bacteria</taxon>
        <taxon>Bacillati</taxon>
        <taxon>Actinomycetota</taxon>
        <taxon>Actinomycetes</taxon>
        <taxon>Mycobacteriales</taxon>
        <taxon>Corynebacteriaceae</taxon>
        <taxon>Corynebacterium</taxon>
    </lineage>
</organism>
<dbReference type="EMBL" id="FOGQ01000002">
    <property type="protein sequence ID" value="SER61390.1"/>
    <property type="molecule type" value="Genomic_DNA"/>
</dbReference>